<dbReference type="InterPro" id="IPR019647">
    <property type="entry name" value="PhoP_reg_network_YrbL"/>
</dbReference>
<organism evidence="1 2">
    <name type="scientific">Marinobacter xestospongiae</name>
    <dbReference type="NCBI Taxonomy" id="994319"/>
    <lineage>
        <taxon>Bacteria</taxon>
        <taxon>Pseudomonadati</taxon>
        <taxon>Pseudomonadota</taxon>
        <taxon>Gammaproteobacteria</taxon>
        <taxon>Pseudomonadales</taxon>
        <taxon>Marinobacteraceae</taxon>
        <taxon>Marinobacter</taxon>
    </lineage>
</organism>
<sequence>MIDLTGHTPFAAGYNRHCYQHPEQPDICLKVLIPANIERRFQRQPLAKKLLGRSRLDDNRQEIRAHQQPAIRHLLSAGQASTVWQHLPRFDGTVDTSLGPANASELVRTADGQPAPTLETLLAQGQWQPTLIEACDRFQQWLLRYGILTRNLLPHNLVVTDRSGRQELLLVDGLGAPTLQHHLATIPALRQRYLQRKLQRFHRRIQWELAGRPTRWQDAENS</sequence>
<reference evidence="1 2" key="1">
    <citation type="submission" date="2023-10" db="EMBL/GenBank/DDBJ databases">
        <title>Characteristics and mechanism of a salt-tolerant marine origin heterotrophic nitrifying- aerobic denitrifying bacteria Marinobacter xestospongiae HN1.</title>
        <authorList>
            <person name="Qi R."/>
        </authorList>
    </citation>
    <scope>NUCLEOTIDE SEQUENCE [LARGE SCALE GENOMIC DNA]</scope>
    <source>
        <strain evidence="1 2">HN1</strain>
    </source>
</reference>
<dbReference type="RefSeq" id="WP_316974671.1">
    <property type="nucleotide sequence ID" value="NZ_JAWIIJ010000012.1"/>
</dbReference>
<dbReference type="Proteomes" id="UP001269819">
    <property type="component" value="Unassembled WGS sequence"/>
</dbReference>
<dbReference type="Pfam" id="PF10707">
    <property type="entry name" value="YrbL-PhoP_reg"/>
    <property type="match status" value="1"/>
</dbReference>
<evidence type="ECO:0000313" key="2">
    <source>
        <dbReference type="Proteomes" id="UP001269819"/>
    </source>
</evidence>
<keyword evidence="2" id="KW-1185">Reference proteome</keyword>
<protein>
    <submittedName>
        <fullName evidence="1">YrbL family protein</fullName>
    </submittedName>
</protein>
<proteinExistence type="predicted"/>
<gene>
    <name evidence="1" type="ORF">RYS15_16225</name>
</gene>
<dbReference type="EMBL" id="JAWIIJ010000012">
    <property type="protein sequence ID" value="MDV2080235.1"/>
    <property type="molecule type" value="Genomic_DNA"/>
</dbReference>
<name>A0ABU3W128_9GAMM</name>
<accession>A0ABU3W128</accession>
<evidence type="ECO:0000313" key="1">
    <source>
        <dbReference type="EMBL" id="MDV2080235.1"/>
    </source>
</evidence>
<comment type="caution">
    <text evidence="1">The sequence shown here is derived from an EMBL/GenBank/DDBJ whole genome shotgun (WGS) entry which is preliminary data.</text>
</comment>